<comment type="caution">
    <text evidence="1">The sequence shown here is derived from an EMBL/GenBank/DDBJ whole genome shotgun (WGS) entry which is preliminary data.</text>
</comment>
<evidence type="ECO:0000313" key="1">
    <source>
        <dbReference type="EMBL" id="RNI20484.1"/>
    </source>
</evidence>
<proteinExistence type="predicted"/>
<keyword evidence="2" id="KW-1185">Reference proteome</keyword>
<reference evidence="1 2" key="1">
    <citation type="submission" date="2018-11" db="EMBL/GenBank/DDBJ databases">
        <title>Draft genome of Simplicispira Flexivirga sp. BO-16.</title>
        <authorList>
            <person name="Im W.T."/>
        </authorList>
    </citation>
    <scope>NUCLEOTIDE SEQUENCE [LARGE SCALE GENOMIC DNA]</scope>
    <source>
        <strain evidence="1 2">BO-16</strain>
    </source>
</reference>
<dbReference type="Proteomes" id="UP000271678">
    <property type="component" value="Unassembled WGS sequence"/>
</dbReference>
<name>A0A3M9M4I6_9MICO</name>
<protein>
    <submittedName>
        <fullName evidence="1">Uncharacterized protein</fullName>
    </submittedName>
</protein>
<organism evidence="1 2">
    <name type="scientific">Flexivirga caeni</name>
    <dbReference type="NCBI Taxonomy" id="2294115"/>
    <lineage>
        <taxon>Bacteria</taxon>
        <taxon>Bacillati</taxon>
        <taxon>Actinomycetota</taxon>
        <taxon>Actinomycetes</taxon>
        <taxon>Micrococcales</taxon>
        <taxon>Dermacoccaceae</taxon>
        <taxon>Flexivirga</taxon>
    </lineage>
</organism>
<dbReference type="AlphaFoldDB" id="A0A3M9M4I6"/>
<evidence type="ECO:0000313" key="2">
    <source>
        <dbReference type="Proteomes" id="UP000271678"/>
    </source>
</evidence>
<accession>A0A3M9M4I6</accession>
<sequence length="91" mass="9527">MAPVSRIAVARSTSAGNARWCASGVSSRRLSDGVPERYAAASVSGSVRRQAPIATDVNGNSVARPTVPRVVDISAGRDQKRRSSSWESACP</sequence>
<gene>
    <name evidence="1" type="ORF">EFY87_14750</name>
</gene>
<dbReference type="EMBL" id="RJJQ01000016">
    <property type="protein sequence ID" value="RNI20484.1"/>
    <property type="molecule type" value="Genomic_DNA"/>
</dbReference>